<dbReference type="SUPFAM" id="SSF52540">
    <property type="entry name" value="P-loop containing nucleoside triphosphate hydrolases"/>
    <property type="match status" value="1"/>
</dbReference>
<reference evidence="4 5" key="1">
    <citation type="submission" date="2022-05" db="EMBL/GenBank/DDBJ databases">
        <authorList>
            <consortium name="Genoscope - CEA"/>
            <person name="William W."/>
        </authorList>
    </citation>
    <scope>NUCLEOTIDE SEQUENCE [LARGE SCALE GENOMIC DNA]</scope>
</reference>
<accession>A0ABN8N923</accession>
<dbReference type="Pfam" id="PF00071">
    <property type="entry name" value="Ras"/>
    <property type="match status" value="1"/>
</dbReference>
<gene>
    <name evidence="4" type="ORF">PEVE_00041156</name>
</gene>
<keyword evidence="2" id="KW-0342">GTP-binding</keyword>
<dbReference type="InterPro" id="IPR001806">
    <property type="entry name" value="Small_GTPase"/>
</dbReference>
<comment type="caution">
    <text evidence="4">The sequence shown here is derived from an EMBL/GenBank/DDBJ whole genome shotgun (WGS) entry which is preliminary data.</text>
</comment>
<dbReference type="PANTHER" id="PTHR24070">
    <property type="entry name" value="RAS, DI-RAS, AND RHEB FAMILY MEMBERS OF SMALL GTPASE SUPERFAMILY"/>
    <property type="match status" value="1"/>
</dbReference>
<evidence type="ECO:0000256" key="1">
    <source>
        <dbReference type="ARBA" id="ARBA00022741"/>
    </source>
</evidence>
<dbReference type="NCBIfam" id="TIGR00231">
    <property type="entry name" value="small_GTP"/>
    <property type="match status" value="1"/>
</dbReference>
<name>A0ABN8N923_9CNID</name>
<sequence>MKDHHNKPFKVIVFGESGVGKSALSIRYVCQEFSITYDPTIEDSYQTDIKIDDESIKAEVIDTAGNDVFRRMRDQYIKSGDGFLLVYSVTDRWSFHAVTAFREQILAVKGQKHKILPDIPLILVGNKCDLEEERVVSYQDAKKMAENFSCPLFETSAKNDTCVDEVFSCLARQMKASRAVSTRKAFKRDQQRSSLRHLPFREKKCKGRLDTLRQSESSPSSVPTRRRAGSFRGFICGARTLGTT</sequence>
<evidence type="ECO:0000256" key="3">
    <source>
        <dbReference type="SAM" id="MobiDB-lite"/>
    </source>
</evidence>
<dbReference type="InterPro" id="IPR005225">
    <property type="entry name" value="Small_GTP-bd"/>
</dbReference>
<proteinExistence type="predicted"/>
<dbReference type="PROSITE" id="PS51419">
    <property type="entry name" value="RAB"/>
    <property type="match status" value="1"/>
</dbReference>
<dbReference type="Proteomes" id="UP001159427">
    <property type="component" value="Unassembled WGS sequence"/>
</dbReference>
<dbReference type="InterPro" id="IPR020849">
    <property type="entry name" value="Small_GTPase_Ras-type"/>
</dbReference>
<protein>
    <submittedName>
        <fullName evidence="4">Uncharacterized protein</fullName>
    </submittedName>
</protein>
<organism evidence="4 5">
    <name type="scientific">Porites evermanni</name>
    <dbReference type="NCBI Taxonomy" id="104178"/>
    <lineage>
        <taxon>Eukaryota</taxon>
        <taxon>Metazoa</taxon>
        <taxon>Cnidaria</taxon>
        <taxon>Anthozoa</taxon>
        <taxon>Hexacorallia</taxon>
        <taxon>Scleractinia</taxon>
        <taxon>Fungiina</taxon>
        <taxon>Poritidae</taxon>
        <taxon>Porites</taxon>
    </lineage>
</organism>
<evidence type="ECO:0000313" key="5">
    <source>
        <dbReference type="Proteomes" id="UP001159427"/>
    </source>
</evidence>
<dbReference type="SMART" id="SM00175">
    <property type="entry name" value="RAB"/>
    <property type="match status" value="1"/>
</dbReference>
<dbReference type="InterPro" id="IPR027417">
    <property type="entry name" value="P-loop_NTPase"/>
</dbReference>
<dbReference type="CDD" id="cd00876">
    <property type="entry name" value="Ras"/>
    <property type="match status" value="1"/>
</dbReference>
<feature type="compositionally biased region" description="Polar residues" evidence="3">
    <location>
        <begin position="214"/>
        <end position="223"/>
    </location>
</feature>
<dbReference type="PROSITE" id="PS51420">
    <property type="entry name" value="RHO"/>
    <property type="match status" value="1"/>
</dbReference>
<feature type="region of interest" description="Disordered" evidence="3">
    <location>
        <begin position="207"/>
        <end position="227"/>
    </location>
</feature>
<dbReference type="SMART" id="SM00173">
    <property type="entry name" value="RAS"/>
    <property type="match status" value="1"/>
</dbReference>
<evidence type="ECO:0000313" key="4">
    <source>
        <dbReference type="EMBL" id="CAH3045966.1"/>
    </source>
</evidence>
<dbReference type="SMART" id="SM00176">
    <property type="entry name" value="RAN"/>
    <property type="match status" value="1"/>
</dbReference>
<keyword evidence="5" id="KW-1185">Reference proteome</keyword>
<dbReference type="PROSITE" id="PS51421">
    <property type="entry name" value="RAS"/>
    <property type="match status" value="1"/>
</dbReference>
<dbReference type="PRINTS" id="PR00449">
    <property type="entry name" value="RASTRNSFRMNG"/>
</dbReference>
<dbReference type="EMBL" id="CALNXI010000775">
    <property type="protein sequence ID" value="CAH3045966.1"/>
    <property type="molecule type" value="Genomic_DNA"/>
</dbReference>
<evidence type="ECO:0000256" key="2">
    <source>
        <dbReference type="ARBA" id="ARBA00023134"/>
    </source>
</evidence>
<dbReference type="Gene3D" id="3.40.50.300">
    <property type="entry name" value="P-loop containing nucleotide triphosphate hydrolases"/>
    <property type="match status" value="1"/>
</dbReference>
<dbReference type="SMART" id="SM00174">
    <property type="entry name" value="RHO"/>
    <property type="match status" value="1"/>
</dbReference>
<keyword evidence="1" id="KW-0547">Nucleotide-binding</keyword>